<comment type="caution">
    <text evidence="2">The sequence shown here is derived from an EMBL/GenBank/DDBJ whole genome shotgun (WGS) entry which is preliminary data.</text>
</comment>
<proteinExistence type="predicted"/>
<keyword evidence="3" id="KW-1185">Reference proteome</keyword>
<dbReference type="AlphaFoldDB" id="A0A1T3P2C0"/>
<feature type="domain" description="PspA-associated" evidence="1">
    <location>
        <begin position="1"/>
        <end position="92"/>
    </location>
</feature>
<dbReference type="InterPro" id="IPR054437">
    <property type="entry name" value="PspA-assoc_dom"/>
</dbReference>
<gene>
    <name evidence="2" type="ORF">B4N89_21845</name>
</gene>
<evidence type="ECO:0000313" key="3">
    <source>
        <dbReference type="Proteomes" id="UP000190037"/>
    </source>
</evidence>
<dbReference type="Proteomes" id="UP000190037">
    <property type="component" value="Unassembled WGS sequence"/>
</dbReference>
<protein>
    <recommendedName>
        <fullName evidence="1">PspA-associated domain-containing protein</fullName>
    </recommendedName>
</protein>
<evidence type="ECO:0000313" key="2">
    <source>
        <dbReference type="EMBL" id="OPC83228.1"/>
    </source>
</evidence>
<reference evidence="2 3" key="1">
    <citation type="submission" date="2017-03" db="EMBL/GenBank/DDBJ databases">
        <title>Draft genome sequence of Streptomyces scabrisporus NF3, endophyte isolated from Amphipterygium adstringens.</title>
        <authorList>
            <person name="Vazquez M."/>
            <person name="Ceapa C.D."/>
            <person name="Rodriguez Luna D."/>
            <person name="Sanchez Esquivel S."/>
        </authorList>
    </citation>
    <scope>NUCLEOTIDE SEQUENCE [LARGE SCALE GENOMIC DNA]</scope>
    <source>
        <strain evidence="2 3">NF3</strain>
    </source>
</reference>
<dbReference type="EMBL" id="MWQN01000001">
    <property type="protein sequence ID" value="OPC83228.1"/>
    <property type="molecule type" value="Genomic_DNA"/>
</dbReference>
<organism evidence="2 3">
    <name type="scientific">Embleya scabrispora</name>
    <dbReference type="NCBI Taxonomy" id="159449"/>
    <lineage>
        <taxon>Bacteria</taxon>
        <taxon>Bacillati</taxon>
        <taxon>Actinomycetota</taxon>
        <taxon>Actinomycetes</taxon>
        <taxon>Kitasatosporales</taxon>
        <taxon>Streptomycetaceae</taxon>
        <taxon>Embleya</taxon>
    </lineage>
</organism>
<name>A0A1T3P2C0_9ACTN</name>
<dbReference type="Pfam" id="PF22743">
    <property type="entry name" value="PspAA"/>
    <property type="match status" value="1"/>
</dbReference>
<dbReference type="OrthoDB" id="5244559at2"/>
<evidence type="ECO:0000259" key="1">
    <source>
        <dbReference type="Pfam" id="PF22743"/>
    </source>
</evidence>
<dbReference type="STRING" id="159449.B4N89_21845"/>
<dbReference type="RefSeq" id="WP_078977523.1">
    <property type="nucleotide sequence ID" value="NZ_MWQN01000001.1"/>
</dbReference>
<sequence length="92" mass="9779">MIVRIVGEGQLDVAEEHLDALNRLDDELRVAIEGGDDAAFRAGLTALLSRVRELGAPVPDDAIVPSDLLLPAEDAHVDEVRKMLSADGLIPG</sequence>
<accession>A0A1T3P2C0</accession>